<proteinExistence type="predicted"/>
<feature type="domain" description="PA14" evidence="3">
    <location>
        <begin position="51"/>
        <end position="229"/>
    </location>
</feature>
<keyword evidence="2" id="KW-0732">Signal</keyword>
<feature type="signal peptide" evidence="2">
    <location>
        <begin position="1"/>
        <end position="24"/>
    </location>
</feature>
<name>A0A1X7QWF4_9SACH</name>
<keyword evidence="4" id="KW-0430">Lectin</keyword>
<evidence type="ECO:0000313" key="4">
    <source>
        <dbReference type="EMBL" id="SMN17671.1"/>
    </source>
</evidence>
<dbReference type="Proteomes" id="UP000196158">
    <property type="component" value="Unassembled WGS sequence"/>
</dbReference>
<evidence type="ECO:0000256" key="2">
    <source>
        <dbReference type="SAM" id="SignalP"/>
    </source>
</evidence>
<reference evidence="4 5" key="1">
    <citation type="submission" date="2017-04" db="EMBL/GenBank/DDBJ databases">
        <authorList>
            <person name="Afonso C.L."/>
            <person name="Miller P.J."/>
            <person name="Scott M.A."/>
            <person name="Spackman E."/>
            <person name="Goraichik I."/>
            <person name="Dimitrov K.M."/>
            <person name="Suarez D.L."/>
            <person name="Swayne D.E."/>
        </authorList>
    </citation>
    <scope>NUCLEOTIDE SEQUENCE [LARGE SCALE GENOMIC DNA]</scope>
</reference>
<keyword evidence="5" id="KW-1185">Reference proteome</keyword>
<feature type="region of interest" description="Disordered" evidence="1">
    <location>
        <begin position="577"/>
        <end position="626"/>
    </location>
</feature>
<dbReference type="PROSITE" id="PS51820">
    <property type="entry name" value="PA14"/>
    <property type="match status" value="1"/>
</dbReference>
<sequence>MKFHNNKIQLFSLIIAQLINYCYARTCSNANLTFLNPYASSFSGSFLVYTPQASGQTTYDYILDFLVDDGAPETDSFYGITDINYEMDVDDDSSDNTATLFGRTINVSNFTVKASGLFYPKISGNYNFEISADDAAILSVRSHYDYYCCHNFTIDASDPIGFYKTIYEDFTDLLKVTGSPDDVTTKTIYLTAGAPVLLLMTSINRSGGASFNMKITDPNGDIISDLTDYLYENKGMTVRCHTEVDILESASVQSSTTYSTVFYTTTAEIFGIKETQTTYYVKVPETMSLSSSSVVESSSSIVSSSTVSSEPSSSVVSSSTQNEESSTSLVSSSTANSIFSSSIITSSSPSSNPLSITESSSNDSSSESASTILSVTTSADLSSSVISSSTSIPDTSSSSVAYSSLNSGESSIFTYSSTDNGGQISSTTSITTLSSQSSSTGIINEISSSLEDFSTSSAYTYSNSSTVKSTASITSKPILGSSEVIQSTEGDSNLGQKTSVTVPCTSENCQKTSTQSTEYITKTSIITSTIVTECSVTDHNSIELVLSTYVTEITTVATITSCPGGCSIEASKTTNSKASGTSVVQETEETSEAPIKQGTSTVSMKQETSRAPSIQETSKSQGTSSSSYVVELNENSSSRSMFDFAAIFISIISGFFIF</sequence>
<dbReference type="Pfam" id="PF10528">
    <property type="entry name" value="GLEYA"/>
    <property type="match status" value="1"/>
</dbReference>
<dbReference type="AlphaFoldDB" id="A0A1X7QWF4"/>
<dbReference type="OrthoDB" id="3998111at2759"/>
<dbReference type="InterPro" id="IPR037524">
    <property type="entry name" value="PA14/GLEYA"/>
</dbReference>
<protein>
    <submittedName>
        <fullName evidence="4">Similar to Saccharomyces cerevisiae FLO5 YHR211W Lectin-like cell wall protein (Flocculin) involved in flocculation</fullName>
    </submittedName>
</protein>
<feature type="region of interest" description="Disordered" evidence="1">
    <location>
        <begin position="302"/>
        <end position="328"/>
    </location>
</feature>
<evidence type="ECO:0000313" key="5">
    <source>
        <dbReference type="Proteomes" id="UP000196158"/>
    </source>
</evidence>
<organism evidence="4 5">
    <name type="scientific">Maudiozyma saulgeensis</name>
    <dbReference type="NCBI Taxonomy" id="1789683"/>
    <lineage>
        <taxon>Eukaryota</taxon>
        <taxon>Fungi</taxon>
        <taxon>Dikarya</taxon>
        <taxon>Ascomycota</taxon>
        <taxon>Saccharomycotina</taxon>
        <taxon>Saccharomycetes</taxon>
        <taxon>Saccharomycetales</taxon>
        <taxon>Saccharomycetaceae</taxon>
        <taxon>Maudiozyma</taxon>
    </lineage>
</organism>
<evidence type="ECO:0000259" key="3">
    <source>
        <dbReference type="PROSITE" id="PS51820"/>
    </source>
</evidence>
<evidence type="ECO:0000256" key="1">
    <source>
        <dbReference type="SAM" id="MobiDB-lite"/>
    </source>
</evidence>
<feature type="compositionally biased region" description="Polar residues" evidence="1">
    <location>
        <begin position="597"/>
        <end position="617"/>
    </location>
</feature>
<gene>
    <name evidence="4" type="ORF">KASA_0Q00022G</name>
</gene>
<feature type="region of interest" description="Disordered" evidence="1">
    <location>
        <begin position="344"/>
        <end position="367"/>
    </location>
</feature>
<dbReference type="InterPro" id="IPR018871">
    <property type="entry name" value="GLEYA_adhesin_domain"/>
</dbReference>
<dbReference type="GO" id="GO:0030246">
    <property type="term" value="F:carbohydrate binding"/>
    <property type="evidence" value="ECO:0007669"/>
    <property type="project" value="UniProtKB-KW"/>
</dbReference>
<dbReference type="EMBL" id="FXLY01000002">
    <property type="protein sequence ID" value="SMN17671.1"/>
    <property type="molecule type" value="Genomic_DNA"/>
</dbReference>
<feature type="chain" id="PRO_5012530400" evidence="2">
    <location>
        <begin position="25"/>
        <end position="658"/>
    </location>
</feature>
<accession>A0A1X7QWF4</accession>
<dbReference type="Gene3D" id="2.60.120.1560">
    <property type="match status" value="1"/>
</dbReference>